<reference evidence="9 10" key="1">
    <citation type="submission" date="2019-02" db="EMBL/GenBank/DDBJ databases">
        <title>Deep-cultivation of Planctomycetes and their phenomic and genomic characterization uncovers novel biology.</title>
        <authorList>
            <person name="Wiegand S."/>
            <person name="Jogler M."/>
            <person name="Boedeker C."/>
            <person name="Pinto D."/>
            <person name="Vollmers J."/>
            <person name="Rivas-Marin E."/>
            <person name="Kohn T."/>
            <person name="Peeters S.H."/>
            <person name="Heuer A."/>
            <person name="Rast P."/>
            <person name="Oberbeckmann S."/>
            <person name="Bunk B."/>
            <person name="Jeske O."/>
            <person name="Meyerdierks A."/>
            <person name="Storesund J.E."/>
            <person name="Kallscheuer N."/>
            <person name="Luecker S."/>
            <person name="Lage O.M."/>
            <person name="Pohl T."/>
            <person name="Merkel B.J."/>
            <person name="Hornburger P."/>
            <person name="Mueller R.-W."/>
            <person name="Bruemmer F."/>
            <person name="Labrenz M."/>
            <person name="Spormann A.M."/>
            <person name="Op den Camp H."/>
            <person name="Overmann J."/>
            <person name="Amann R."/>
            <person name="Jetten M.S.M."/>
            <person name="Mascher T."/>
            <person name="Medema M.H."/>
            <person name="Devos D.P."/>
            <person name="Kaster A.-K."/>
            <person name="Ovreas L."/>
            <person name="Rohde M."/>
            <person name="Galperin M.Y."/>
            <person name="Jogler C."/>
        </authorList>
    </citation>
    <scope>NUCLEOTIDE SEQUENCE [LARGE SCALE GENOMIC DNA]</scope>
    <source>
        <strain evidence="9 10">Pan216</strain>
    </source>
</reference>
<evidence type="ECO:0000256" key="4">
    <source>
        <dbReference type="ARBA" id="ARBA00022692"/>
    </source>
</evidence>
<keyword evidence="5 7" id="KW-1133">Transmembrane helix</keyword>
<dbReference type="PANTHER" id="PTHR30353">
    <property type="entry name" value="INNER MEMBRANE PROTEIN DEDA-RELATED"/>
    <property type="match status" value="1"/>
</dbReference>
<sequence length="216" mass="23914">MDWLEQLDPISIYATIVGMLVVAGVGISPLKEVSFIASGVLLAHGLVSLEGVIVTLSIGVLVGDCTAYMMGRVFGLKLASYPPFRWALTEKHLERVQYEFRKHHVKAIFFGRLIMGVRTVTMIFSGMTRVPLWKFVLLDLAAALVTTPVTVAIAYVVGDPDRVEDLLESFDLILAATVVVILTGIWVAFRYYDRLKAPKRFAEASIPIEEPTRTTD</sequence>
<evidence type="ECO:0000256" key="7">
    <source>
        <dbReference type="RuleBase" id="RU367016"/>
    </source>
</evidence>
<feature type="transmembrane region" description="Helical" evidence="7">
    <location>
        <begin position="172"/>
        <end position="192"/>
    </location>
</feature>
<dbReference type="Proteomes" id="UP000317093">
    <property type="component" value="Chromosome"/>
</dbReference>
<dbReference type="InterPro" id="IPR032818">
    <property type="entry name" value="DedA-like"/>
</dbReference>
<keyword evidence="4 7" id="KW-0812">Transmembrane</keyword>
<gene>
    <name evidence="9" type="primary">yabI</name>
    <name evidence="9" type="ORF">Pan216_10630</name>
</gene>
<feature type="domain" description="VTT" evidence="8">
    <location>
        <begin position="32"/>
        <end position="153"/>
    </location>
</feature>
<dbReference type="KEGG" id="knv:Pan216_10630"/>
<evidence type="ECO:0000313" key="9">
    <source>
        <dbReference type="EMBL" id="QDU60224.1"/>
    </source>
</evidence>
<feature type="transmembrane region" description="Helical" evidence="7">
    <location>
        <begin position="12"/>
        <end position="30"/>
    </location>
</feature>
<proteinExistence type="inferred from homology"/>
<evidence type="ECO:0000313" key="10">
    <source>
        <dbReference type="Proteomes" id="UP000317093"/>
    </source>
</evidence>
<dbReference type="Pfam" id="PF09335">
    <property type="entry name" value="VTT_dom"/>
    <property type="match status" value="1"/>
</dbReference>
<keyword evidence="6 7" id="KW-0472">Membrane</keyword>
<comment type="subcellular location">
    <subcellularLocation>
        <location evidence="1 7">Cell membrane</location>
        <topology evidence="1 7">Multi-pass membrane protein</topology>
    </subcellularLocation>
</comment>
<evidence type="ECO:0000256" key="1">
    <source>
        <dbReference type="ARBA" id="ARBA00004651"/>
    </source>
</evidence>
<comment type="similarity">
    <text evidence="2 7">Belongs to the DedA family.</text>
</comment>
<dbReference type="PANTHER" id="PTHR30353:SF15">
    <property type="entry name" value="INNER MEMBRANE PROTEIN YABI"/>
    <property type="match status" value="1"/>
</dbReference>
<evidence type="ECO:0000256" key="2">
    <source>
        <dbReference type="ARBA" id="ARBA00010792"/>
    </source>
</evidence>
<protein>
    <submittedName>
        <fullName evidence="9">Inner membrane protein YabI</fullName>
    </submittedName>
</protein>
<evidence type="ECO:0000259" key="8">
    <source>
        <dbReference type="Pfam" id="PF09335"/>
    </source>
</evidence>
<dbReference type="GO" id="GO:0005886">
    <property type="term" value="C:plasma membrane"/>
    <property type="evidence" value="ECO:0007669"/>
    <property type="project" value="UniProtKB-SubCell"/>
</dbReference>
<accession>A0A518AZV3</accession>
<feature type="transmembrane region" description="Helical" evidence="7">
    <location>
        <begin position="36"/>
        <end position="62"/>
    </location>
</feature>
<evidence type="ECO:0000256" key="5">
    <source>
        <dbReference type="ARBA" id="ARBA00022989"/>
    </source>
</evidence>
<dbReference type="EMBL" id="CP036279">
    <property type="protein sequence ID" value="QDU60224.1"/>
    <property type="molecule type" value="Genomic_DNA"/>
</dbReference>
<dbReference type="InterPro" id="IPR032816">
    <property type="entry name" value="VTT_dom"/>
</dbReference>
<name>A0A518AZV3_9BACT</name>
<dbReference type="AlphaFoldDB" id="A0A518AZV3"/>
<evidence type="ECO:0000256" key="3">
    <source>
        <dbReference type="ARBA" id="ARBA00022475"/>
    </source>
</evidence>
<dbReference type="RefSeq" id="WP_419193275.1">
    <property type="nucleotide sequence ID" value="NZ_CP036279.1"/>
</dbReference>
<evidence type="ECO:0000256" key="6">
    <source>
        <dbReference type="ARBA" id="ARBA00023136"/>
    </source>
</evidence>
<organism evidence="9 10">
    <name type="scientific">Kolteria novifilia</name>
    <dbReference type="NCBI Taxonomy" id="2527975"/>
    <lineage>
        <taxon>Bacteria</taxon>
        <taxon>Pseudomonadati</taxon>
        <taxon>Planctomycetota</taxon>
        <taxon>Planctomycetia</taxon>
        <taxon>Kolteriales</taxon>
        <taxon>Kolteriaceae</taxon>
        <taxon>Kolteria</taxon>
    </lineage>
</organism>
<feature type="transmembrane region" description="Helical" evidence="7">
    <location>
        <begin position="132"/>
        <end position="157"/>
    </location>
</feature>
<keyword evidence="10" id="KW-1185">Reference proteome</keyword>
<keyword evidence="3 7" id="KW-1003">Cell membrane</keyword>